<dbReference type="CDD" id="cd15532">
    <property type="entry name" value="PHD2_CHD_II"/>
    <property type="match status" value="1"/>
</dbReference>
<keyword evidence="5" id="KW-0539">Nucleus</keyword>
<evidence type="ECO:0000256" key="3">
    <source>
        <dbReference type="ARBA" id="ARBA00022771"/>
    </source>
</evidence>
<dbReference type="InterPro" id="IPR032308">
    <property type="entry name" value="TDBD"/>
</dbReference>
<evidence type="ECO:0000313" key="10">
    <source>
        <dbReference type="Proteomes" id="UP000087171"/>
    </source>
</evidence>
<dbReference type="GO" id="GO:0006357">
    <property type="term" value="P:regulation of transcription by RNA polymerase II"/>
    <property type="evidence" value="ECO:0007669"/>
    <property type="project" value="TreeGrafter"/>
</dbReference>
<dbReference type="Pfam" id="PF16135">
    <property type="entry name" value="TDBD"/>
    <property type="match status" value="1"/>
</dbReference>
<feature type="region of interest" description="Disordered" evidence="7">
    <location>
        <begin position="1"/>
        <end position="22"/>
    </location>
</feature>
<evidence type="ECO:0000256" key="4">
    <source>
        <dbReference type="ARBA" id="ARBA00022833"/>
    </source>
</evidence>
<dbReference type="PANTHER" id="PTHR46309">
    <property type="entry name" value="PHD FINGER PROTEIN 12"/>
    <property type="match status" value="1"/>
</dbReference>
<evidence type="ECO:0000256" key="2">
    <source>
        <dbReference type="ARBA" id="ARBA00022723"/>
    </source>
</evidence>
<feature type="domain" description="PHD-type" evidence="8">
    <location>
        <begin position="749"/>
        <end position="794"/>
    </location>
</feature>
<dbReference type="PANTHER" id="PTHR46309:SF10">
    <property type="entry name" value="PHD ZINC FINGER PROTEIN"/>
    <property type="match status" value="1"/>
</dbReference>
<feature type="compositionally biased region" description="Polar residues" evidence="7">
    <location>
        <begin position="600"/>
        <end position="610"/>
    </location>
</feature>
<dbReference type="PROSITE" id="PS51186">
    <property type="entry name" value="GNAT"/>
    <property type="match status" value="1"/>
</dbReference>
<evidence type="ECO:0000256" key="1">
    <source>
        <dbReference type="ARBA" id="ARBA00004123"/>
    </source>
</evidence>
<dbReference type="AlphaFoldDB" id="A0A1S2XMK8"/>
<dbReference type="KEGG" id="cam:101506255"/>
<evidence type="ECO:0000256" key="7">
    <source>
        <dbReference type="SAM" id="MobiDB-lite"/>
    </source>
</evidence>
<accession>A0A1S2XMK8</accession>
<dbReference type="InterPro" id="IPR000182">
    <property type="entry name" value="GNAT_dom"/>
</dbReference>
<gene>
    <name evidence="11" type="primary">LOC101506255</name>
</gene>
<dbReference type="CDD" id="cd04301">
    <property type="entry name" value="NAT_SF"/>
    <property type="match status" value="1"/>
</dbReference>
<dbReference type="InterPro" id="IPR014002">
    <property type="entry name" value="Agenet_dom_plant"/>
</dbReference>
<keyword evidence="2" id="KW-0479">Metal-binding</keyword>
<dbReference type="Gene3D" id="3.40.630.30">
    <property type="match status" value="1"/>
</dbReference>
<dbReference type="InterPro" id="IPR013083">
    <property type="entry name" value="Znf_RING/FYVE/PHD"/>
</dbReference>
<dbReference type="InterPro" id="IPR011011">
    <property type="entry name" value="Znf_FYVE_PHD"/>
</dbReference>
<dbReference type="Proteomes" id="UP000087171">
    <property type="component" value="Chromosome Ca2"/>
</dbReference>
<dbReference type="InterPro" id="IPR019787">
    <property type="entry name" value="Znf_PHD-finger"/>
</dbReference>
<dbReference type="InterPro" id="IPR001965">
    <property type="entry name" value="Znf_PHD"/>
</dbReference>
<dbReference type="SMART" id="SM00249">
    <property type="entry name" value="PHD"/>
    <property type="match status" value="2"/>
</dbReference>
<dbReference type="InterPro" id="IPR056511">
    <property type="entry name" value="IDM1_C"/>
</dbReference>
<dbReference type="GO" id="GO:0005634">
    <property type="term" value="C:nucleus"/>
    <property type="evidence" value="ECO:0007669"/>
    <property type="project" value="UniProtKB-SubCell"/>
</dbReference>
<dbReference type="STRING" id="3827.A0A1S2XMK8"/>
<evidence type="ECO:0000259" key="9">
    <source>
        <dbReference type="PROSITE" id="PS51186"/>
    </source>
</evidence>
<dbReference type="SMART" id="SM00743">
    <property type="entry name" value="Agenet"/>
    <property type="match status" value="2"/>
</dbReference>
<dbReference type="InterPro" id="IPR054292">
    <property type="entry name" value="DUF7028"/>
</dbReference>
<reference evidence="11" key="2">
    <citation type="submission" date="2025-08" db="UniProtKB">
        <authorList>
            <consortium name="RefSeq"/>
        </authorList>
    </citation>
    <scope>IDENTIFICATION</scope>
    <source>
        <tissue evidence="11">Etiolated seedlings</tissue>
    </source>
</reference>
<dbReference type="GO" id="GO:0016747">
    <property type="term" value="F:acyltransferase activity, transferring groups other than amino-acyl groups"/>
    <property type="evidence" value="ECO:0007669"/>
    <property type="project" value="InterPro"/>
</dbReference>
<feature type="compositionally biased region" description="Basic residues" evidence="7">
    <location>
        <begin position="13"/>
        <end position="22"/>
    </location>
</feature>
<reference evidence="10" key="1">
    <citation type="journal article" date="2013" name="Nat. Biotechnol.">
        <title>Draft genome sequence of chickpea (Cicer arietinum) provides a resource for trait improvement.</title>
        <authorList>
            <person name="Varshney R.K."/>
            <person name="Song C."/>
            <person name="Saxena R.K."/>
            <person name="Azam S."/>
            <person name="Yu S."/>
            <person name="Sharpe A.G."/>
            <person name="Cannon S."/>
            <person name="Baek J."/>
            <person name="Rosen B.D."/>
            <person name="Tar'an B."/>
            <person name="Millan T."/>
            <person name="Zhang X."/>
            <person name="Ramsay L.D."/>
            <person name="Iwata A."/>
            <person name="Wang Y."/>
            <person name="Nelson W."/>
            <person name="Farmer A.D."/>
            <person name="Gaur P.M."/>
            <person name="Soderlund C."/>
            <person name="Penmetsa R.V."/>
            <person name="Xu C."/>
            <person name="Bharti A.K."/>
            <person name="He W."/>
            <person name="Winter P."/>
            <person name="Zhao S."/>
            <person name="Hane J.K."/>
            <person name="Carrasquilla-Garcia N."/>
            <person name="Condie J.A."/>
            <person name="Upadhyaya H.D."/>
            <person name="Luo M.C."/>
            <person name="Thudi M."/>
            <person name="Gowda C.L."/>
            <person name="Singh N.P."/>
            <person name="Lichtenzveig J."/>
            <person name="Gali K.K."/>
            <person name="Rubio J."/>
            <person name="Nadarajan N."/>
            <person name="Dolezel J."/>
            <person name="Bansal K.C."/>
            <person name="Xu X."/>
            <person name="Edwards D."/>
            <person name="Zhang G."/>
            <person name="Kahl G."/>
            <person name="Gil J."/>
            <person name="Singh K.B."/>
            <person name="Datta S.K."/>
            <person name="Jackson S.A."/>
            <person name="Wang J."/>
            <person name="Cook D.R."/>
        </authorList>
    </citation>
    <scope>NUCLEOTIDE SEQUENCE [LARGE SCALE GENOMIC DNA]</scope>
    <source>
        <strain evidence="10">cv. CDC Frontier</strain>
    </source>
</reference>
<dbReference type="CDD" id="cd20405">
    <property type="entry name" value="Tudor_Agenet_AtDUF_rpt1_3"/>
    <property type="match status" value="1"/>
</dbReference>
<dbReference type="Pfam" id="PF00628">
    <property type="entry name" value="PHD"/>
    <property type="match status" value="1"/>
</dbReference>
<evidence type="ECO:0000259" key="8">
    <source>
        <dbReference type="PROSITE" id="PS50016"/>
    </source>
</evidence>
<evidence type="ECO:0000256" key="6">
    <source>
        <dbReference type="PROSITE-ProRule" id="PRU00146"/>
    </source>
</evidence>
<feature type="domain" description="N-acetyltransferase" evidence="9">
    <location>
        <begin position="888"/>
        <end position="1038"/>
    </location>
</feature>
<dbReference type="Pfam" id="PF05641">
    <property type="entry name" value="Agenet"/>
    <property type="match status" value="1"/>
</dbReference>
<keyword evidence="10" id="KW-1185">Reference proteome</keyword>
<evidence type="ECO:0000256" key="5">
    <source>
        <dbReference type="ARBA" id="ARBA00023242"/>
    </source>
</evidence>
<dbReference type="SUPFAM" id="SSF55729">
    <property type="entry name" value="Acyl-CoA N-acyltransferases (Nat)"/>
    <property type="match status" value="1"/>
</dbReference>
<dbReference type="GO" id="GO:0003714">
    <property type="term" value="F:transcription corepressor activity"/>
    <property type="evidence" value="ECO:0007669"/>
    <property type="project" value="InterPro"/>
</dbReference>
<dbReference type="Gene3D" id="3.30.40.10">
    <property type="entry name" value="Zinc/RING finger domain, C3HC4 (zinc finger)"/>
    <property type="match status" value="2"/>
</dbReference>
<organism evidence="10 11">
    <name type="scientific">Cicer arietinum</name>
    <name type="common">Chickpea</name>
    <name type="synonym">Garbanzo</name>
    <dbReference type="NCBI Taxonomy" id="3827"/>
    <lineage>
        <taxon>Eukaryota</taxon>
        <taxon>Viridiplantae</taxon>
        <taxon>Streptophyta</taxon>
        <taxon>Embryophyta</taxon>
        <taxon>Tracheophyta</taxon>
        <taxon>Spermatophyta</taxon>
        <taxon>Magnoliopsida</taxon>
        <taxon>eudicotyledons</taxon>
        <taxon>Gunneridae</taxon>
        <taxon>Pentapetalae</taxon>
        <taxon>rosids</taxon>
        <taxon>fabids</taxon>
        <taxon>Fabales</taxon>
        <taxon>Fabaceae</taxon>
        <taxon>Papilionoideae</taxon>
        <taxon>50 kb inversion clade</taxon>
        <taxon>NPAAA clade</taxon>
        <taxon>Hologalegina</taxon>
        <taxon>IRL clade</taxon>
        <taxon>Cicereae</taxon>
        <taxon>Cicer</taxon>
    </lineage>
</organism>
<dbReference type="GeneID" id="101506255"/>
<proteinExistence type="predicted"/>
<dbReference type="InterPro" id="IPR016181">
    <property type="entry name" value="Acyl_CoA_acyltransferase"/>
</dbReference>
<dbReference type="SUPFAM" id="SSF57903">
    <property type="entry name" value="FYVE/PHD zinc finger"/>
    <property type="match status" value="1"/>
</dbReference>
<dbReference type="RefSeq" id="XP_004490611.1">
    <property type="nucleotide sequence ID" value="XM_004490554.3"/>
</dbReference>
<keyword evidence="4" id="KW-0862">Zinc</keyword>
<dbReference type="eggNOG" id="ENOG502QTVY">
    <property type="taxonomic scope" value="Eukaryota"/>
</dbReference>
<protein>
    <submittedName>
        <fullName evidence="11">Uncharacterized protein LOC101506255</fullName>
    </submittedName>
</protein>
<dbReference type="InterPro" id="IPR042163">
    <property type="entry name" value="PHF12"/>
</dbReference>
<dbReference type="PROSITE" id="PS50016">
    <property type="entry name" value="ZF_PHD_2"/>
    <property type="match status" value="1"/>
</dbReference>
<dbReference type="Pfam" id="PF22970">
    <property type="entry name" value="DUF7028"/>
    <property type="match status" value="2"/>
</dbReference>
<comment type="subcellular location">
    <subcellularLocation>
        <location evidence="1">Nucleus</location>
    </subcellularLocation>
</comment>
<dbReference type="PaxDb" id="3827-XP_004490611.1"/>
<dbReference type="Pfam" id="PF23209">
    <property type="entry name" value="IDM1_C"/>
    <property type="match status" value="1"/>
</dbReference>
<keyword evidence="3 6" id="KW-0863">Zinc-finger</keyword>
<dbReference type="GO" id="GO:0008270">
    <property type="term" value="F:zinc ion binding"/>
    <property type="evidence" value="ECO:0007669"/>
    <property type="project" value="UniProtKB-KW"/>
</dbReference>
<sequence length="1112" mass="127881">MEVDDGGGDKGNGNRKRKRGSPKRKLLVNEKVELRSLEEGFLGSWHPGKVIRCGKMKRYVKYDNILDDDESDYLVEVVNVSSVLDGANSSSVSNCGYERGLIRPLPPPIKFRIKELSFGLCVDVNYQEAWWEGVIFDRNDGFEERSIFFPDLGDEMKVGVQQLRITQDWDEETENWLPRGKWVFLELFEECERVSYVAVSVKQIWYDVRIRKDFAETIREWTCNVKDLWRELVVEVIGEYYTLTLSEVRSALNVPKNLLEGGSFEHTDNVLCDDRPKENGDSSKLLDTDQNCGSTSIIPVQEEFEKENLLDEEPESQKEISCNDDELVSNKNKKRRRSKSVVWKTLVMSEVEFCPEVINEYAAGCRSKTVRELLKTKVRKHLAYLGWTIEWTENNYPQHKRYRYMSPDKLDQKAYASIFQVTKVLLKEPVPSQIDRNRMHSQFDSNILNLLSDPPQMKKDLDVNPPTKKPSPVIVEVEPELCPIAVVKYYFHALERNSAEKRTWKLKAKKHLLAEGWIFDYPTERRKTTLYKSPQNQCLGTLRGACRLYLKAKIPEWTNADDGDDDLLVSVFQLLQKEPELHTIDNSPPSKSSVKRTYRRTTNSKASQPKSIEENEVDTGRVLRSSKRVQKVLGLTHQKPQNVISWLIDCNILLPKYKVFYWETEKGNAPMVEGRITQEGIRCSCCQKVYGLRGFANHAGGSSSFRPSACIFLKDGRSLLDCMMQVMQYHRRKEVAEKPCSDPFEGENDNICSVCNYGGELILCDQCPSSFHKKCLNLEDIPDGDWFCPSCQCGICGQNKIEEAKDGHFLSCIQCEHKYHVECLKNRAKENSRRYMEKNWLCGEECERIYTGLQNLLGKPVLVGADNLTWTLVKYVNSENCGAGSAENDLPEESFSKLHVALSVMHECFEPLHNPFSSRDIVEDVLFNQRSELNRLNFRGFYTVLLEKNEQLVSVATVRIFGEKIAEVPLIGTRFQYRRLGMCRVLMDELEKKLKQLGVERLVLPAVPGVLETWTNSFGFVQMKNFERSKFLDYSFLDFQGTVMCQKMLTRLPSPDSVITRDINTKQQDAGFSVKCRIDFEKSSPISEVDQEEGIGKSGIMDLQVWKPRPNS</sequence>
<name>A0A1S2XMK8_CICAR</name>
<feature type="region of interest" description="Disordered" evidence="7">
    <location>
        <begin position="582"/>
        <end position="619"/>
    </location>
</feature>
<evidence type="ECO:0000313" key="11">
    <source>
        <dbReference type="RefSeq" id="XP_004490611.1"/>
    </source>
</evidence>
<dbReference type="InterPro" id="IPR008395">
    <property type="entry name" value="Agenet-like_dom"/>
</dbReference>
<dbReference type="OrthoDB" id="1903104at2759"/>